<proteinExistence type="predicted"/>
<feature type="domain" description="CBS" evidence="2">
    <location>
        <begin position="1"/>
        <end position="57"/>
    </location>
</feature>
<dbReference type="STRING" id="1123349.SAMN02744037_01416"/>
<evidence type="ECO:0000259" key="2">
    <source>
        <dbReference type="PROSITE" id="PS51371"/>
    </source>
</evidence>
<organism evidence="3 4">
    <name type="scientific">Tepidibacter formicigenes DSM 15518</name>
    <dbReference type="NCBI Taxonomy" id="1123349"/>
    <lineage>
        <taxon>Bacteria</taxon>
        <taxon>Bacillati</taxon>
        <taxon>Bacillota</taxon>
        <taxon>Clostridia</taxon>
        <taxon>Peptostreptococcales</taxon>
        <taxon>Peptostreptococcaceae</taxon>
        <taxon>Tepidibacter</taxon>
    </lineage>
</organism>
<dbReference type="InterPro" id="IPR000644">
    <property type="entry name" value="CBS_dom"/>
</dbReference>
<dbReference type="Gene3D" id="3.90.550.10">
    <property type="entry name" value="Spore Coat Polysaccharide Biosynthesis Protein SpsA, Chain A"/>
    <property type="match status" value="1"/>
</dbReference>
<dbReference type="SUPFAM" id="SSF53448">
    <property type="entry name" value="Nucleotide-diphospho-sugar transferases"/>
    <property type="match status" value="1"/>
</dbReference>
<dbReference type="InterPro" id="IPR046342">
    <property type="entry name" value="CBS_dom_sf"/>
</dbReference>
<dbReference type="Pfam" id="PF00571">
    <property type="entry name" value="CBS"/>
    <property type="match status" value="1"/>
</dbReference>
<keyword evidence="4" id="KW-1185">Reference proteome</keyword>
<reference evidence="4" key="1">
    <citation type="submission" date="2016-11" db="EMBL/GenBank/DDBJ databases">
        <authorList>
            <person name="Varghese N."/>
            <person name="Submissions S."/>
        </authorList>
    </citation>
    <scope>NUCLEOTIDE SEQUENCE [LARGE SCALE GENOMIC DNA]</scope>
    <source>
        <strain evidence="4">DSM 15518</strain>
    </source>
</reference>
<dbReference type="CDD" id="cd06426">
    <property type="entry name" value="NTP_transferase_like_2"/>
    <property type="match status" value="1"/>
</dbReference>
<dbReference type="PANTHER" id="PTHR22572">
    <property type="entry name" value="SUGAR-1-PHOSPHATE GUANYL TRANSFERASE"/>
    <property type="match status" value="1"/>
</dbReference>
<keyword evidence="1" id="KW-0129">CBS domain</keyword>
<protein>
    <submittedName>
        <fullName evidence="3">CBS domain-containing protein</fullName>
    </submittedName>
</protein>
<dbReference type="InterPro" id="IPR050486">
    <property type="entry name" value="Mannose-1P_guanyltransferase"/>
</dbReference>
<dbReference type="OrthoDB" id="9801899at2"/>
<sequence>MKIQDVFAKPDFSLKEIMKIIDESAKGIAVIVDDSDKLIGTITDGDIRRALLNGISLEEKAKKITNTNCVFVHKDYSDTFVKNIFISKQILQIPVVDEHMKVVDIIFFNDLHTNAKEKENYALIMAGGLGTRLRPLTEEIPKPMLRVGDRPILETIITQLRDFGYKNILVSVNYKSNIIEDYFQDGKNFGVKIDYIYEPKRMGTAGAIKLAQQYLDKHFFVINGDILTKLNFEKLMNYHIENENCITIASRKYDINVPYGVLELQEDKVVKLTEKPTINNFVSGGIYCLDPKVIKDIPDFEYYDITTLIEKIIKENKCIGSFPITEYWMDIGYIEDYNRANEEYFKIFKR</sequence>
<dbReference type="Pfam" id="PF00483">
    <property type="entry name" value="NTP_transferase"/>
    <property type="match status" value="1"/>
</dbReference>
<dbReference type="SUPFAM" id="SSF54631">
    <property type="entry name" value="CBS-domain pair"/>
    <property type="match status" value="1"/>
</dbReference>
<dbReference type="InterPro" id="IPR005835">
    <property type="entry name" value="NTP_transferase_dom"/>
</dbReference>
<dbReference type="CDD" id="cd04607">
    <property type="entry name" value="CBS_pair_NTP_transferase_assoc"/>
    <property type="match status" value="1"/>
</dbReference>
<dbReference type="AlphaFoldDB" id="A0A1M6NZN7"/>
<dbReference type="RefSeq" id="WP_072888570.1">
    <property type="nucleotide sequence ID" value="NZ_FRAE01000027.1"/>
</dbReference>
<dbReference type="Gene3D" id="3.10.580.10">
    <property type="entry name" value="CBS-domain"/>
    <property type="match status" value="1"/>
</dbReference>
<evidence type="ECO:0000313" key="4">
    <source>
        <dbReference type="Proteomes" id="UP000242497"/>
    </source>
</evidence>
<evidence type="ECO:0000313" key="3">
    <source>
        <dbReference type="EMBL" id="SHK01199.1"/>
    </source>
</evidence>
<evidence type="ECO:0000256" key="1">
    <source>
        <dbReference type="PROSITE-ProRule" id="PRU00703"/>
    </source>
</evidence>
<accession>A0A1M6NZN7</accession>
<dbReference type="Proteomes" id="UP000242497">
    <property type="component" value="Unassembled WGS sequence"/>
</dbReference>
<name>A0A1M6NZN7_9FIRM</name>
<dbReference type="PROSITE" id="PS51371">
    <property type="entry name" value="CBS"/>
    <property type="match status" value="1"/>
</dbReference>
<dbReference type="InterPro" id="IPR029044">
    <property type="entry name" value="Nucleotide-diphossugar_trans"/>
</dbReference>
<gene>
    <name evidence="3" type="ORF">SAMN02744037_01416</name>
</gene>
<dbReference type="EMBL" id="FRAE01000027">
    <property type="protein sequence ID" value="SHK01199.1"/>
    <property type="molecule type" value="Genomic_DNA"/>
</dbReference>